<evidence type="ECO:0000256" key="3">
    <source>
        <dbReference type="ARBA" id="ARBA00023285"/>
    </source>
</evidence>
<dbReference type="PANTHER" id="PTHR30469">
    <property type="entry name" value="MULTIDRUG RESISTANCE PROTEIN MDTA"/>
    <property type="match status" value="1"/>
</dbReference>
<evidence type="ECO:0000313" key="7">
    <source>
        <dbReference type="Proteomes" id="UP000295443"/>
    </source>
</evidence>
<gene>
    <name evidence="6" type="ORF">EZJ19_00755</name>
</gene>
<sequence>MNRNFLTAVTLAALLLGGPTACSKPKTGATASAESQASALTVEAATPQTQDWPQTVQASGPLAAWQEVIVAPETGGLALVELKVDVGAKVKRGQLLARLSDQSLLVDQNKQVAAVALARANLEQAQSNLKRARQAEDSGALSAQKIEEYRIGVETSQASLDSAQADLDSTRLKLVQTRVLAADDGVVSSKSGVLGNVVSAGAELFRLVRQDRVEWRPELDAHQLTGLRPGRPARITLPTGQTERGEVRLVGPTLSTSTGRATLYVSLPVGGPGRPGMFAEGSIELDEKPALTLPSSAVVQRDGRAYVYLINNDSTVNSRPVVTGRHRGDRVEIVSGIDAQTRIVASGGAFLSEGVHVAVADAKTAAGAANGTK</sequence>
<feature type="signal peptide" evidence="4">
    <location>
        <begin position="1"/>
        <end position="23"/>
    </location>
</feature>
<evidence type="ECO:0000256" key="4">
    <source>
        <dbReference type="SAM" id="SignalP"/>
    </source>
</evidence>
<dbReference type="InterPro" id="IPR058637">
    <property type="entry name" value="YknX-like_C"/>
</dbReference>
<dbReference type="Gene3D" id="1.10.287.470">
    <property type="entry name" value="Helix hairpin bin"/>
    <property type="match status" value="1"/>
</dbReference>
<dbReference type="OrthoDB" id="10524at2"/>
<comment type="similarity">
    <text evidence="1">Belongs to the membrane fusion protein (MFP) (TC 8.A.1) family.</text>
</comment>
<dbReference type="InterPro" id="IPR006143">
    <property type="entry name" value="RND_pump_MFP"/>
</dbReference>
<evidence type="ECO:0000256" key="2">
    <source>
        <dbReference type="ARBA" id="ARBA00022448"/>
    </source>
</evidence>
<dbReference type="FunFam" id="2.40.420.20:FF:000006">
    <property type="entry name" value="RND family efflux transporter MFP subunit"/>
    <property type="match status" value="1"/>
</dbReference>
<dbReference type="EMBL" id="SJZB01000003">
    <property type="protein sequence ID" value="TCJ20140.1"/>
    <property type="molecule type" value="Genomic_DNA"/>
</dbReference>
<dbReference type="Gene3D" id="2.40.420.20">
    <property type="match status" value="1"/>
</dbReference>
<dbReference type="PANTHER" id="PTHR30469:SF15">
    <property type="entry name" value="HLYD FAMILY OF SECRETION PROTEINS"/>
    <property type="match status" value="1"/>
</dbReference>
<evidence type="ECO:0000256" key="1">
    <source>
        <dbReference type="ARBA" id="ARBA00009477"/>
    </source>
</evidence>
<accession>A0A4R1BR07</accession>
<keyword evidence="3" id="KW-0170">Cobalt</keyword>
<dbReference type="AlphaFoldDB" id="A0A4R1BR07"/>
<feature type="chain" id="PRO_5020241952" evidence="4">
    <location>
        <begin position="24"/>
        <end position="373"/>
    </location>
</feature>
<organism evidence="6 7">
    <name type="scientific">Parasulfuritortus cantonensis</name>
    <dbReference type="NCBI Taxonomy" id="2528202"/>
    <lineage>
        <taxon>Bacteria</taxon>
        <taxon>Pseudomonadati</taxon>
        <taxon>Pseudomonadota</taxon>
        <taxon>Betaproteobacteria</taxon>
        <taxon>Nitrosomonadales</taxon>
        <taxon>Thiobacillaceae</taxon>
        <taxon>Parasulfuritortus</taxon>
    </lineage>
</organism>
<dbReference type="Gene3D" id="2.40.50.100">
    <property type="match status" value="1"/>
</dbReference>
<keyword evidence="4" id="KW-0732">Signal</keyword>
<dbReference type="Proteomes" id="UP000295443">
    <property type="component" value="Unassembled WGS sequence"/>
</dbReference>
<name>A0A4R1BR07_9PROT</name>
<proteinExistence type="inferred from homology"/>
<evidence type="ECO:0000313" key="6">
    <source>
        <dbReference type="EMBL" id="TCJ20140.1"/>
    </source>
</evidence>
<evidence type="ECO:0000259" key="5">
    <source>
        <dbReference type="Pfam" id="PF25989"/>
    </source>
</evidence>
<dbReference type="NCBIfam" id="TIGR01730">
    <property type="entry name" value="RND_mfp"/>
    <property type="match status" value="1"/>
</dbReference>
<dbReference type="RefSeq" id="WP_131444400.1">
    <property type="nucleotide sequence ID" value="NZ_SJZB01000003.1"/>
</dbReference>
<feature type="domain" description="YknX-like C-terminal permuted SH3-like" evidence="5">
    <location>
        <begin position="290"/>
        <end position="359"/>
    </location>
</feature>
<dbReference type="GO" id="GO:0015562">
    <property type="term" value="F:efflux transmembrane transporter activity"/>
    <property type="evidence" value="ECO:0007669"/>
    <property type="project" value="TreeGrafter"/>
</dbReference>
<keyword evidence="7" id="KW-1185">Reference proteome</keyword>
<comment type="caution">
    <text evidence="6">The sequence shown here is derived from an EMBL/GenBank/DDBJ whole genome shotgun (WGS) entry which is preliminary data.</text>
</comment>
<keyword evidence="2" id="KW-0813">Transport</keyword>
<dbReference type="GO" id="GO:1990281">
    <property type="term" value="C:efflux pump complex"/>
    <property type="evidence" value="ECO:0007669"/>
    <property type="project" value="TreeGrafter"/>
</dbReference>
<reference evidence="6 7" key="1">
    <citation type="submission" date="2019-03" db="EMBL/GenBank/DDBJ databases">
        <title>Genome sequence of Thiobacillaceae bacterium LSR1, a sulfur-oxidizing bacterium isolated from freshwater sediment.</title>
        <authorList>
            <person name="Li S."/>
        </authorList>
    </citation>
    <scope>NUCLEOTIDE SEQUENCE [LARGE SCALE GENOMIC DNA]</scope>
    <source>
        <strain evidence="6 7">LSR1</strain>
    </source>
</reference>
<dbReference type="SUPFAM" id="SSF111369">
    <property type="entry name" value="HlyD-like secretion proteins"/>
    <property type="match status" value="1"/>
</dbReference>
<dbReference type="Pfam" id="PF25989">
    <property type="entry name" value="YknX_C"/>
    <property type="match status" value="1"/>
</dbReference>
<protein>
    <submittedName>
        <fullName evidence="6">Efflux RND transporter periplasmic adaptor subunit</fullName>
    </submittedName>
</protein>
<dbReference type="Gene3D" id="2.40.30.170">
    <property type="match status" value="1"/>
</dbReference>